<evidence type="ECO:0000256" key="1">
    <source>
        <dbReference type="SAM" id="Phobius"/>
    </source>
</evidence>
<dbReference type="AlphaFoldDB" id="A0A2G1QJF2"/>
<evidence type="ECO:0000313" key="2">
    <source>
        <dbReference type="EMBL" id="PHP65655.1"/>
    </source>
</evidence>
<dbReference type="RefSeq" id="WP_099307682.1">
    <property type="nucleotide sequence ID" value="NZ_PDVP01000013.1"/>
</dbReference>
<keyword evidence="1" id="KW-0812">Transmembrane</keyword>
<protein>
    <submittedName>
        <fullName evidence="2">Uncharacterized protein</fullName>
    </submittedName>
</protein>
<feature type="transmembrane region" description="Helical" evidence="1">
    <location>
        <begin position="35"/>
        <end position="65"/>
    </location>
</feature>
<reference evidence="2 3" key="1">
    <citation type="submission" date="2017-10" db="EMBL/GenBank/DDBJ databases">
        <title>Sedimentibacterium mangrovi gen. nov., sp. nov., a novel member of family Phyllobacteriacea isolated from mangrove sediment.</title>
        <authorList>
            <person name="Liao H."/>
            <person name="Tian Y."/>
        </authorList>
    </citation>
    <scope>NUCLEOTIDE SEQUENCE [LARGE SCALE GENOMIC DNA]</scope>
    <source>
        <strain evidence="2 3">X9-2-2</strain>
    </source>
</reference>
<name>A0A2G1QJF2_9HYPH</name>
<keyword evidence="3" id="KW-1185">Reference proteome</keyword>
<sequence>MKQETRQGSWHGRLYALIHRTFGARMEDDPDGFTYWTLVALAALFLAASAIIFVVTNICTLPFGVYARPAWENPNRFVLLFFPKRVPVIAVAVGIYFVLIAARQWSERGLFATVGPFVVMIAVLVASFGGFIALNRLLSARHETGRNAGTGSAQE</sequence>
<proteinExistence type="predicted"/>
<organism evidence="2 3">
    <name type="scientific">Zhengella mangrovi</name>
    <dbReference type="NCBI Taxonomy" id="1982044"/>
    <lineage>
        <taxon>Bacteria</taxon>
        <taxon>Pseudomonadati</taxon>
        <taxon>Pseudomonadota</taxon>
        <taxon>Alphaproteobacteria</taxon>
        <taxon>Hyphomicrobiales</taxon>
        <taxon>Notoacmeibacteraceae</taxon>
        <taxon>Zhengella</taxon>
    </lineage>
</organism>
<dbReference type="EMBL" id="PDVP01000013">
    <property type="protein sequence ID" value="PHP65655.1"/>
    <property type="molecule type" value="Genomic_DNA"/>
</dbReference>
<keyword evidence="1" id="KW-1133">Transmembrane helix</keyword>
<feature type="transmembrane region" description="Helical" evidence="1">
    <location>
        <begin position="117"/>
        <end position="138"/>
    </location>
</feature>
<comment type="caution">
    <text evidence="2">The sequence shown here is derived from an EMBL/GenBank/DDBJ whole genome shotgun (WGS) entry which is preliminary data.</text>
</comment>
<gene>
    <name evidence="2" type="ORF">CSC94_17550</name>
</gene>
<keyword evidence="1" id="KW-0472">Membrane</keyword>
<dbReference type="Proteomes" id="UP000221168">
    <property type="component" value="Unassembled WGS sequence"/>
</dbReference>
<evidence type="ECO:0000313" key="3">
    <source>
        <dbReference type="Proteomes" id="UP000221168"/>
    </source>
</evidence>
<accession>A0A2G1QJF2</accession>
<feature type="transmembrane region" description="Helical" evidence="1">
    <location>
        <begin position="86"/>
        <end position="105"/>
    </location>
</feature>